<evidence type="ECO:0000256" key="5">
    <source>
        <dbReference type="ARBA" id="ARBA00022989"/>
    </source>
</evidence>
<keyword evidence="10" id="KW-1185">Reference proteome</keyword>
<evidence type="ECO:0000256" key="2">
    <source>
        <dbReference type="ARBA" id="ARBA00022448"/>
    </source>
</evidence>
<dbReference type="RefSeq" id="WP_344696293.1">
    <property type="nucleotide sequence ID" value="NZ_BAABBR010000001.1"/>
</dbReference>
<feature type="compositionally biased region" description="Basic and acidic residues" evidence="8">
    <location>
        <begin position="140"/>
        <end position="149"/>
    </location>
</feature>
<reference evidence="10" key="1">
    <citation type="journal article" date="2019" name="Int. J. Syst. Evol. Microbiol.">
        <title>The Global Catalogue of Microorganisms (GCM) 10K type strain sequencing project: providing services to taxonomists for standard genome sequencing and annotation.</title>
        <authorList>
            <consortium name="The Broad Institute Genomics Platform"/>
            <consortium name="The Broad Institute Genome Sequencing Center for Infectious Disease"/>
            <person name="Wu L."/>
            <person name="Ma J."/>
        </authorList>
    </citation>
    <scope>NUCLEOTIDE SEQUENCE [LARGE SCALE GENOMIC DNA]</scope>
    <source>
        <strain evidence="10">JCM 17564</strain>
    </source>
</reference>
<sequence>MFGVDSSELFIVAVLALIFIGPKELPSTMRLVGRWVGRAKAHARHFTSGIENMMREAELEEMEKRWREENERIMREHPVALPYAGASEEHGAVMMPLDRPPSQDPAAPSDVGERSDERASTSLGTNEIAASDEPPLPLPEPEHHRRELP</sequence>
<dbReference type="InterPro" id="IPR003369">
    <property type="entry name" value="TatA/B/E"/>
</dbReference>
<keyword evidence="5" id="KW-1133">Transmembrane helix</keyword>
<feature type="region of interest" description="Disordered" evidence="8">
    <location>
        <begin position="84"/>
        <end position="149"/>
    </location>
</feature>
<evidence type="ECO:0000313" key="10">
    <source>
        <dbReference type="Proteomes" id="UP001424459"/>
    </source>
</evidence>
<evidence type="ECO:0000256" key="6">
    <source>
        <dbReference type="ARBA" id="ARBA00023010"/>
    </source>
</evidence>
<evidence type="ECO:0000256" key="3">
    <source>
        <dbReference type="ARBA" id="ARBA00022692"/>
    </source>
</evidence>
<gene>
    <name evidence="9" type="primary">tatB</name>
    <name evidence="9" type="ORF">GCM10022281_13780</name>
</gene>
<evidence type="ECO:0000256" key="8">
    <source>
        <dbReference type="SAM" id="MobiDB-lite"/>
    </source>
</evidence>
<dbReference type="Gene3D" id="1.20.5.3310">
    <property type="match status" value="1"/>
</dbReference>
<keyword evidence="4" id="KW-0653">Protein transport</keyword>
<dbReference type="PRINTS" id="PR01506">
    <property type="entry name" value="TATBPROTEIN"/>
</dbReference>
<evidence type="ECO:0000313" key="9">
    <source>
        <dbReference type="EMBL" id="GAA4034832.1"/>
    </source>
</evidence>
<keyword evidence="2" id="KW-0813">Transport</keyword>
<keyword evidence="3" id="KW-0812">Transmembrane</keyword>
<proteinExistence type="predicted"/>
<keyword evidence="7" id="KW-0472">Membrane</keyword>
<dbReference type="Pfam" id="PF02416">
    <property type="entry name" value="TatA_B_E"/>
    <property type="match status" value="1"/>
</dbReference>
<keyword evidence="6" id="KW-0811">Translocation</keyword>
<protein>
    <submittedName>
        <fullName evidence="9">Sec-independent protein translocase protein TatB</fullName>
    </submittedName>
</protein>
<evidence type="ECO:0000256" key="7">
    <source>
        <dbReference type="ARBA" id="ARBA00023136"/>
    </source>
</evidence>
<evidence type="ECO:0000256" key="1">
    <source>
        <dbReference type="ARBA" id="ARBA00004167"/>
    </source>
</evidence>
<accession>A0ABP7U2L2</accession>
<dbReference type="EMBL" id="BAABBR010000001">
    <property type="protein sequence ID" value="GAA4034832.1"/>
    <property type="molecule type" value="Genomic_DNA"/>
</dbReference>
<comment type="caution">
    <text evidence="9">The sequence shown here is derived from an EMBL/GenBank/DDBJ whole genome shotgun (WGS) entry which is preliminary data.</text>
</comment>
<dbReference type="Proteomes" id="UP001424459">
    <property type="component" value="Unassembled WGS sequence"/>
</dbReference>
<organism evidence="9 10">
    <name type="scientific">Sphingomonas rosea</name>
    <dbReference type="NCBI Taxonomy" id="335605"/>
    <lineage>
        <taxon>Bacteria</taxon>
        <taxon>Pseudomonadati</taxon>
        <taxon>Pseudomonadota</taxon>
        <taxon>Alphaproteobacteria</taxon>
        <taxon>Sphingomonadales</taxon>
        <taxon>Sphingomonadaceae</taxon>
        <taxon>Sphingomonas</taxon>
    </lineage>
</organism>
<name>A0ABP7U2L2_9SPHN</name>
<evidence type="ECO:0000256" key="4">
    <source>
        <dbReference type="ARBA" id="ARBA00022927"/>
    </source>
</evidence>
<comment type="subcellular location">
    <subcellularLocation>
        <location evidence="1">Membrane</location>
        <topology evidence="1">Single-pass membrane protein</topology>
    </subcellularLocation>
</comment>